<keyword evidence="1" id="KW-0092">Biotin</keyword>
<evidence type="ECO:0000256" key="1">
    <source>
        <dbReference type="ARBA" id="ARBA00023267"/>
    </source>
</evidence>
<dbReference type="InterPro" id="IPR011053">
    <property type="entry name" value="Single_hybrid_motif"/>
</dbReference>
<feature type="domain" description="Pyruvate carboxyltransferase" evidence="3">
    <location>
        <begin position="4"/>
        <end position="268"/>
    </location>
</feature>
<dbReference type="EMBL" id="DXEN01000017">
    <property type="protein sequence ID" value="HIX85607.1"/>
    <property type="molecule type" value="Genomic_DNA"/>
</dbReference>
<dbReference type="Pfam" id="PF00682">
    <property type="entry name" value="HMGL-like"/>
    <property type="match status" value="1"/>
</dbReference>
<dbReference type="PROSITE" id="PS50968">
    <property type="entry name" value="BIOTINYL_LIPOYL"/>
    <property type="match status" value="1"/>
</dbReference>
<dbReference type="Gene3D" id="3.20.20.70">
    <property type="entry name" value="Aldolase class I"/>
    <property type="match status" value="1"/>
</dbReference>
<dbReference type="AlphaFoldDB" id="A0A9D1XPW1"/>
<dbReference type="PANTHER" id="PTHR45266">
    <property type="entry name" value="OXALOACETATE DECARBOXYLASE ALPHA CHAIN"/>
    <property type="match status" value="1"/>
</dbReference>
<accession>A0A9D1XPW1</accession>
<protein>
    <submittedName>
        <fullName evidence="4">Oxaloacetate decarboxylase</fullName>
    </submittedName>
</protein>
<organism evidence="4 5">
    <name type="scientific">Candidatus Parabacteroides intestinigallinarum</name>
    <dbReference type="NCBI Taxonomy" id="2838722"/>
    <lineage>
        <taxon>Bacteria</taxon>
        <taxon>Pseudomonadati</taxon>
        <taxon>Bacteroidota</taxon>
        <taxon>Bacteroidia</taxon>
        <taxon>Bacteroidales</taxon>
        <taxon>Tannerellaceae</taxon>
        <taxon>Parabacteroides</taxon>
    </lineage>
</organism>
<dbReference type="InterPro" id="IPR050709">
    <property type="entry name" value="Biotin_Carboxyl_Carrier/Decarb"/>
</dbReference>
<feature type="domain" description="Lipoyl-binding" evidence="2">
    <location>
        <begin position="556"/>
        <end position="631"/>
    </location>
</feature>
<dbReference type="InterPro" id="IPR013785">
    <property type="entry name" value="Aldolase_TIM"/>
</dbReference>
<dbReference type="PANTHER" id="PTHR45266:SF3">
    <property type="entry name" value="OXALOACETATE DECARBOXYLASE ALPHA CHAIN"/>
    <property type="match status" value="1"/>
</dbReference>
<dbReference type="InterPro" id="IPR000089">
    <property type="entry name" value="Biotin_lipoyl"/>
</dbReference>
<dbReference type="Pfam" id="PF02436">
    <property type="entry name" value="PYC_OADA"/>
    <property type="match status" value="1"/>
</dbReference>
<reference evidence="4" key="2">
    <citation type="submission" date="2021-04" db="EMBL/GenBank/DDBJ databases">
        <authorList>
            <person name="Gilroy R."/>
        </authorList>
    </citation>
    <scope>NUCLEOTIDE SEQUENCE</scope>
    <source>
        <strain evidence="4">ChiHecec2B26-12326</strain>
    </source>
</reference>
<dbReference type="PROSITE" id="PS00188">
    <property type="entry name" value="BIOTIN"/>
    <property type="match status" value="1"/>
</dbReference>
<dbReference type="GO" id="GO:0004736">
    <property type="term" value="F:pyruvate carboxylase activity"/>
    <property type="evidence" value="ECO:0007669"/>
    <property type="project" value="UniProtKB-ARBA"/>
</dbReference>
<dbReference type="SUPFAM" id="SSF51569">
    <property type="entry name" value="Aldolase"/>
    <property type="match status" value="1"/>
</dbReference>
<sequence length="631" mass="69729">MKREIKFSLVFRDMWQSAGKYVPTVDQLTRVAPAIIEMGCFARVETNGGGFEQVNLLFGENPNKAVRAWTKPFHEAGIQTHMLDRALNGLRMSPVPADVRQLFYKVKKAQGTDIARTFCGLNDVRNIAPSIQYAKEAGMISQCALCITHSPVHTVDYYTKMAYQLIELGADEICIKDMAGIGRPYTLGRIVANIKEKYPEIPIQYHSHAGPGFSVASILEVCKAGCDYIDVGMEPLSWGTGHADLLTVQAMLKDAGFQVPEINMEAYMKVRSMIQEFMDDFLGLYISPRNRLMNSLLIGPGLPGGMMGSLMADLEKNLETINKNKMKNNLPLMSQDQLLIKLFNEVAYVWPRVGYPPLVTPFSQYVKNLALMNVMQMEKGKERWSMIADDIWDMILGKAGQLPGPLAPEIIEKAKAEGRKFYEGNPQDNYPDALDKYRKLMNERHWEVGEDEEELFEYAMHPAQYEAYRSGKAKVEFKADVAKRRAEKENAGKPAPAAQVAATLAMPTTPQVMTVDVNGQAYRVTVSFGENGAAPEPKPAAAAAAPSPAVSAKAGGQEVLSPLEGKFFLVKNASETPIKVGDAVKKGDILCYIEAMKTYNVVRSEFEGTVTAICLSSGDSVSEDDVLMTIQ</sequence>
<dbReference type="InterPro" id="IPR003379">
    <property type="entry name" value="Carboxylase_cons_dom"/>
</dbReference>
<evidence type="ECO:0000313" key="5">
    <source>
        <dbReference type="Proteomes" id="UP000823847"/>
    </source>
</evidence>
<dbReference type="Pfam" id="PF00364">
    <property type="entry name" value="Biotin_lipoyl"/>
    <property type="match status" value="1"/>
</dbReference>
<dbReference type="SUPFAM" id="SSF51230">
    <property type="entry name" value="Single hybrid motif"/>
    <property type="match status" value="1"/>
</dbReference>
<dbReference type="Proteomes" id="UP000823847">
    <property type="component" value="Unassembled WGS sequence"/>
</dbReference>
<reference evidence="4" key="1">
    <citation type="journal article" date="2021" name="PeerJ">
        <title>Extensive microbial diversity within the chicken gut microbiome revealed by metagenomics and culture.</title>
        <authorList>
            <person name="Gilroy R."/>
            <person name="Ravi A."/>
            <person name="Getino M."/>
            <person name="Pursley I."/>
            <person name="Horton D.L."/>
            <person name="Alikhan N.F."/>
            <person name="Baker D."/>
            <person name="Gharbi K."/>
            <person name="Hall N."/>
            <person name="Watson M."/>
            <person name="Adriaenssens E.M."/>
            <person name="Foster-Nyarko E."/>
            <person name="Jarju S."/>
            <person name="Secka A."/>
            <person name="Antonio M."/>
            <person name="Oren A."/>
            <person name="Chaudhuri R.R."/>
            <person name="La Ragione R."/>
            <person name="Hildebrand F."/>
            <person name="Pallen M.J."/>
        </authorList>
    </citation>
    <scope>NUCLEOTIDE SEQUENCE</scope>
    <source>
        <strain evidence="4">ChiHecec2B26-12326</strain>
    </source>
</reference>
<name>A0A9D1XPW1_9BACT</name>
<dbReference type="PROSITE" id="PS50991">
    <property type="entry name" value="PYR_CT"/>
    <property type="match status" value="1"/>
</dbReference>
<comment type="caution">
    <text evidence="4">The sequence shown here is derived from an EMBL/GenBank/DDBJ whole genome shotgun (WGS) entry which is preliminary data.</text>
</comment>
<gene>
    <name evidence="4" type="ORF">H9848_03215</name>
</gene>
<dbReference type="InterPro" id="IPR001882">
    <property type="entry name" value="Biotin_BS"/>
</dbReference>
<dbReference type="Gene3D" id="2.40.50.100">
    <property type="match status" value="1"/>
</dbReference>
<dbReference type="SUPFAM" id="SSF89000">
    <property type="entry name" value="post-HMGL domain-like"/>
    <property type="match status" value="1"/>
</dbReference>
<evidence type="ECO:0000313" key="4">
    <source>
        <dbReference type="EMBL" id="HIX85607.1"/>
    </source>
</evidence>
<evidence type="ECO:0000259" key="2">
    <source>
        <dbReference type="PROSITE" id="PS50968"/>
    </source>
</evidence>
<proteinExistence type="predicted"/>
<dbReference type="InterPro" id="IPR000891">
    <property type="entry name" value="PYR_CT"/>
</dbReference>
<dbReference type="CDD" id="cd06850">
    <property type="entry name" value="biotinyl_domain"/>
    <property type="match status" value="1"/>
</dbReference>
<evidence type="ECO:0000259" key="3">
    <source>
        <dbReference type="PROSITE" id="PS50991"/>
    </source>
</evidence>